<name>A0A8K1YQN7_9VIRU</name>
<dbReference type="Gene3D" id="2.60.120.20">
    <property type="match status" value="1"/>
</dbReference>
<dbReference type="SUPFAM" id="SSF88633">
    <property type="entry name" value="Positive stranded ssRNA viruses"/>
    <property type="match status" value="1"/>
</dbReference>
<dbReference type="InterPro" id="IPR029053">
    <property type="entry name" value="Viral_coat"/>
</dbReference>
<evidence type="ECO:0000256" key="2">
    <source>
        <dbReference type="ARBA" id="ARBA00022844"/>
    </source>
</evidence>
<evidence type="ECO:0000313" key="3">
    <source>
        <dbReference type="EMBL" id="UDL13972.1"/>
    </source>
</evidence>
<evidence type="ECO:0000256" key="1">
    <source>
        <dbReference type="ARBA" id="ARBA00004328"/>
    </source>
</evidence>
<organism evidence="3">
    <name type="scientific">Xiangshan picorna-like virus 6</name>
    <dbReference type="NCBI Taxonomy" id="2886222"/>
    <lineage>
        <taxon>Viruses</taxon>
        <taxon>Riboviria</taxon>
        <taxon>Orthornavirae</taxon>
        <taxon>Pisuviricota</taxon>
        <taxon>Pisoniviricetes</taxon>
        <taxon>Picornavirales</taxon>
    </lineage>
</organism>
<reference evidence="3" key="1">
    <citation type="submission" date="2021-09" db="EMBL/GenBank/DDBJ databases">
        <authorList>
            <person name="Li N.N."/>
        </authorList>
    </citation>
    <scope>NUCLEOTIDE SEQUENCE</scope>
    <source>
        <strain evidence="3">Novel_21</strain>
    </source>
</reference>
<proteinExistence type="predicted"/>
<dbReference type="EMBL" id="OK491497">
    <property type="protein sequence ID" value="UDL13972.1"/>
    <property type="molecule type" value="Genomic_RNA"/>
</dbReference>
<sequence length="272" mass="31380">MYALEDHTNFKFSFKMEPTENQKISVDSRAKEIDTGAVPLSMSNVILGLPMKPEPPVNTQSVSARPWTWADLVSQKQLVTTISISPSTKKDIPIWEYNNSWRSIINSKFFSSEIGELYAIRKWDLNLYFEFRSNFQQVGMCSLVHSNCPVALEGYFFPSNRTASIHSFAVQTQLPHRLIPMGEDVDVNVCLKWNSAFLSSFERKYYSMDWLLNTEYHQEQDDYQMGILRLYVPFEMQTSTGVDNQMTVRIWASLSNLQYAAYAPIDRAFKIG</sequence>
<dbReference type="GO" id="GO:0044423">
    <property type="term" value="C:virion component"/>
    <property type="evidence" value="ECO:0007669"/>
    <property type="project" value="UniProtKB-KW"/>
</dbReference>
<comment type="subcellular location">
    <subcellularLocation>
        <location evidence="1">Virion</location>
    </subcellularLocation>
</comment>
<keyword evidence="2" id="KW-0946">Virion</keyword>
<protein>
    <submittedName>
        <fullName evidence="3">Uncharacterized protein</fullName>
    </submittedName>
</protein>
<accession>A0A8K1YQN7</accession>